<organism evidence="1 2">
    <name type="scientific">Bradyrhizobium denitrificans</name>
    <dbReference type="NCBI Taxonomy" id="2734912"/>
    <lineage>
        <taxon>Bacteria</taxon>
        <taxon>Pseudomonadati</taxon>
        <taxon>Pseudomonadota</taxon>
        <taxon>Alphaproteobacteria</taxon>
        <taxon>Hyphomicrobiales</taxon>
        <taxon>Nitrobacteraceae</taxon>
        <taxon>Bradyrhizobium</taxon>
    </lineage>
</organism>
<evidence type="ECO:0000313" key="1">
    <source>
        <dbReference type="EMBL" id="MBR1141320.1"/>
    </source>
</evidence>
<dbReference type="Proteomes" id="UP001314635">
    <property type="component" value="Unassembled WGS sequence"/>
</dbReference>
<dbReference type="SUPFAM" id="SSF56762">
    <property type="entry name" value="HydB/Nqo4-like"/>
    <property type="match status" value="1"/>
</dbReference>
<comment type="caution">
    <text evidence="1">The sequence shown here is derived from an EMBL/GenBank/DDBJ whole genome shotgun (WGS) entry which is preliminary data.</text>
</comment>
<dbReference type="InterPro" id="IPR001501">
    <property type="entry name" value="Ni-dep_hyd_lsu"/>
</dbReference>
<name>A0ABS5GJ13_9BRAD</name>
<accession>A0ABS5GJ13</accession>
<gene>
    <name evidence="1" type="ORF">JQ619_36795</name>
</gene>
<evidence type="ECO:0000313" key="2">
    <source>
        <dbReference type="Proteomes" id="UP001314635"/>
    </source>
</evidence>
<keyword evidence="2" id="KW-1185">Reference proteome</keyword>
<dbReference type="InterPro" id="IPR050867">
    <property type="entry name" value="NiFe/NiFeSe_hydrgnase_LSU"/>
</dbReference>
<sequence>MTLAFRNHIDVTLSVAAQMIVGVTIEPRSRPPLGRLFAGKPAETLLAALPRLFSLCAIAHQVALLSALEAARGHQAPPLTRHRRITAVIMERFAELLRGVLVSRLACDRTALAQLQFLLQAVASLQVSAGAGNARQSRSATLSQIKMALAALGLGSVAEPVVRGTPLASIMDAARRAEADGGWKQMPAEHGVLSAADDDTVVARLIDPQAAFAEAPELAGRVPETGVWARQASRHRHSSAGSVERLLAKLAELAELLCWIEAGEAEDEAADQDVVASYALGPGRGAAAVECARGRLHHAIELDAEGRVRRFEFLAPTEWNFHPRGPVAGSLTGARLCGSADRAAIEAMISSFDPCVGYSLAVREMADA</sequence>
<dbReference type="PANTHER" id="PTHR42958">
    <property type="entry name" value="HYDROGENASE-2 LARGE CHAIN"/>
    <property type="match status" value="1"/>
</dbReference>
<dbReference type="Gene3D" id="1.10.645.10">
    <property type="entry name" value="Cytochrome-c3 Hydrogenase, chain B"/>
    <property type="match status" value="2"/>
</dbReference>
<dbReference type="PANTHER" id="PTHR42958:SF4">
    <property type="entry name" value="HYDROGENASE EXPRESSION_FORMATION PROTEIN HUPK"/>
    <property type="match status" value="1"/>
</dbReference>
<proteinExistence type="predicted"/>
<dbReference type="Pfam" id="PF00374">
    <property type="entry name" value="NiFeSe_Hases"/>
    <property type="match status" value="1"/>
</dbReference>
<dbReference type="RefSeq" id="WP_172240592.1">
    <property type="nucleotide sequence ID" value="NZ_JABFDP010000027.1"/>
</dbReference>
<dbReference type="EMBL" id="JAFCLK010000061">
    <property type="protein sequence ID" value="MBR1141320.1"/>
    <property type="molecule type" value="Genomic_DNA"/>
</dbReference>
<protein>
    <submittedName>
        <fullName evidence="1">Nickel-dependent hydrogenase large subunit</fullName>
    </submittedName>
</protein>
<reference evidence="2" key="1">
    <citation type="journal article" date="2021" name="ISME J.">
        <title>Evolutionary origin and ecological implication of a unique nif island in free-living Bradyrhizobium lineages.</title>
        <authorList>
            <person name="Tao J."/>
        </authorList>
    </citation>
    <scope>NUCLEOTIDE SEQUENCE [LARGE SCALE GENOMIC DNA]</scope>
    <source>
        <strain evidence="2">SZCCT0094</strain>
    </source>
</reference>
<dbReference type="InterPro" id="IPR029014">
    <property type="entry name" value="NiFe-Hase_large"/>
</dbReference>